<dbReference type="PANTHER" id="PTHR11439:SF483">
    <property type="entry name" value="PEPTIDE SYNTHASE GLIP-LIKE, PUTATIVE (AFU_ORTHOLOGUE AFUA_3G12920)-RELATED"/>
    <property type="match status" value="1"/>
</dbReference>
<dbReference type="PANTHER" id="PTHR11439">
    <property type="entry name" value="GAG-POL-RELATED RETROTRANSPOSON"/>
    <property type="match status" value="1"/>
</dbReference>
<gene>
    <name evidence="1" type="ORF">AaE_015838</name>
</gene>
<evidence type="ECO:0000313" key="1">
    <source>
        <dbReference type="EMBL" id="KAF0702583.1"/>
    </source>
</evidence>
<dbReference type="EMBL" id="VJMI01021088">
    <property type="protein sequence ID" value="KAF0702583.1"/>
    <property type="molecule type" value="Genomic_DNA"/>
</dbReference>
<accession>A0A6A4YVS9</accession>
<dbReference type="AlphaFoldDB" id="A0A6A4YVS9"/>
<evidence type="ECO:0008006" key="3">
    <source>
        <dbReference type="Google" id="ProtNLM"/>
    </source>
</evidence>
<dbReference type="CDD" id="cd09272">
    <property type="entry name" value="RNase_HI_RT_Ty1"/>
    <property type="match status" value="1"/>
</dbReference>
<organism evidence="1 2">
    <name type="scientific">Aphanomyces astaci</name>
    <name type="common">Crayfish plague agent</name>
    <dbReference type="NCBI Taxonomy" id="112090"/>
    <lineage>
        <taxon>Eukaryota</taxon>
        <taxon>Sar</taxon>
        <taxon>Stramenopiles</taxon>
        <taxon>Oomycota</taxon>
        <taxon>Saprolegniomycetes</taxon>
        <taxon>Saprolegniales</taxon>
        <taxon>Verrucalvaceae</taxon>
        <taxon>Aphanomyces</taxon>
    </lineage>
</organism>
<sequence>MIGKNYRSVVGSFMYLAMGTRPDLAYTLQQLSQFLHNPGPTHWSAVQRALRYLKGTRTYGIRLGGIASIDDFPFLSAYVDANYAMCVDTRRCISGFFTLFFGSPVSWLAKKQPLVTLSTTEAEFVALALCIQELLYLRQLASELQQTSDQPVLVDEDNQSTIKIATNAELHGRSKHIDVRYMFVRDLVDSGEFQLKWCSSGNQLADFFTKPLPAPAFADLRSRLYIHHLPYAFFADTHGSWWRVSAFCSVCEPCCPFKGVPIFRLVKSGGCQVVLFPRLCSRLLSSPISPKLYRLVYQL</sequence>
<name>A0A6A4YVS9_APHAT</name>
<dbReference type="Proteomes" id="UP000469452">
    <property type="component" value="Unassembled WGS sequence"/>
</dbReference>
<proteinExistence type="predicted"/>
<evidence type="ECO:0000313" key="2">
    <source>
        <dbReference type="Proteomes" id="UP000469452"/>
    </source>
</evidence>
<reference evidence="1 2" key="1">
    <citation type="submission" date="2019-06" db="EMBL/GenBank/DDBJ databases">
        <title>Genomics analysis of Aphanomyces spp. identifies a new class of oomycete effector associated with host adaptation.</title>
        <authorList>
            <person name="Gaulin E."/>
        </authorList>
    </citation>
    <scope>NUCLEOTIDE SEQUENCE [LARGE SCALE GENOMIC DNA]</scope>
    <source>
        <strain evidence="1 2">E</strain>
    </source>
</reference>
<protein>
    <recommendedName>
        <fullName evidence="3">Reverse transcriptase Ty1/copia-type domain-containing protein</fullName>
    </recommendedName>
</protein>
<dbReference type="VEuPathDB" id="FungiDB:H257_19374"/>
<comment type="caution">
    <text evidence="1">The sequence shown here is derived from an EMBL/GenBank/DDBJ whole genome shotgun (WGS) entry which is preliminary data.</text>
</comment>